<feature type="transmembrane region" description="Helical" evidence="7">
    <location>
        <begin position="233"/>
        <end position="250"/>
    </location>
</feature>
<protein>
    <submittedName>
        <fullName evidence="9">MFS transporter</fullName>
    </submittedName>
</protein>
<feature type="domain" description="Major facilitator superfamily (MFS) profile" evidence="8">
    <location>
        <begin position="16"/>
        <end position="509"/>
    </location>
</feature>
<proteinExistence type="predicted"/>
<dbReference type="EMBL" id="JBHEZY010000004">
    <property type="protein sequence ID" value="MFC1431630.1"/>
    <property type="molecule type" value="Genomic_DNA"/>
</dbReference>
<feature type="region of interest" description="Disordered" evidence="6">
    <location>
        <begin position="510"/>
        <end position="551"/>
    </location>
</feature>
<dbReference type="RefSeq" id="WP_380552471.1">
    <property type="nucleotide sequence ID" value="NZ_JBHEZY010000004.1"/>
</dbReference>
<feature type="transmembrane region" description="Helical" evidence="7">
    <location>
        <begin position="58"/>
        <end position="75"/>
    </location>
</feature>
<dbReference type="PROSITE" id="PS00216">
    <property type="entry name" value="SUGAR_TRANSPORT_1"/>
    <property type="match status" value="1"/>
</dbReference>
<gene>
    <name evidence="9" type="ORF">ACEZDB_13350</name>
</gene>
<keyword evidence="4 7" id="KW-0472">Membrane</keyword>
<evidence type="ECO:0000259" key="8">
    <source>
        <dbReference type="PROSITE" id="PS50850"/>
    </source>
</evidence>
<evidence type="ECO:0000256" key="3">
    <source>
        <dbReference type="ARBA" id="ARBA00022989"/>
    </source>
</evidence>
<feature type="transmembrane region" description="Helical" evidence="7">
    <location>
        <begin position="140"/>
        <end position="161"/>
    </location>
</feature>
<feature type="transmembrane region" description="Helical" evidence="7">
    <location>
        <begin position="489"/>
        <end position="507"/>
    </location>
</feature>
<evidence type="ECO:0000256" key="5">
    <source>
        <dbReference type="ARBA" id="ARBA00023251"/>
    </source>
</evidence>
<feature type="transmembrane region" description="Helical" evidence="7">
    <location>
        <begin position="201"/>
        <end position="221"/>
    </location>
</feature>
<comment type="caution">
    <text evidence="9">The sequence shown here is derived from an EMBL/GenBank/DDBJ whole genome shotgun (WGS) entry which is preliminary data.</text>
</comment>
<dbReference type="Gene3D" id="1.20.1720.10">
    <property type="entry name" value="Multidrug resistance protein D"/>
    <property type="match status" value="1"/>
</dbReference>
<feature type="compositionally biased region" description="Basic and acidic residues" evidence="6">
    <location>
        <begin position="528"/>
        <end position="551"/>
    </location>
</feature>
<evidence type="ECO:0000256" key="2">
    <source>
        <dbReference type="ARBA" id="ARBA00022692"/>
    </source>
</evidence>
<dbReference type="PANTHER" id="PTHR42718:SF42">
    <property type="entry name" value="EXPORT PROTEIN"/>
    <property type="match status" value="1"/>
</dbReference>
<dbReference type="InterPro" id="IPR005829">
    <property type="entry name" value="Sugar_transporter_CS"/>
</dbReference>
<feature type="transmembrane region" description="Helical" evidence="7">
    <location>
        <begin position="334"/>
        <end position="353"/>
    </location>
</feature>
<dbReference type="InterPro" id="IPR020846">
    <property type="entry name" value="MFS_dom"/>
</dbReference>
<evidence type="ECO:0000256" key="1">
    <source>
        <dbReference type="ARBA" id="ARBA00004651"/>
    </source>
</evidence>
<feature type="transmembrane region" description="Helical" evidence="7">
    <location>
        <begin position="365"/>
        <end position="388"/>
    </location>
</feature>
<dbReference type="InterPro" id="IPR036259">
    <property type="entry name" value="MFS_trans_sf"/>
</dbReference>
<dbReference type="InterPro" id="IPR011701">
    <property type="entry name" value="MFS"/>
</dbReference>
<feature type="transmembrane region" description="Helical" evidence="7">
    <location>
        <begin position="107"/>
        <end position="128"/>
    </location>
</feature>
<feature type="transmembrane region" description="Helical" evidence="7">
    <location>
        <begin position="271"/>
        <end position="296"/>
    </location>
</feature>
<feature type="transmembrane region" description="Helical" evidence="7">
    <location>
        <begin position="302"/>
        <end position="322"/>
    </location>
</feature>
<keyword evidence="2 7" id="KW-0812">Transmembrane</keyword>
<evidence type="ECO:0000313" key="9">
    <source>
        <dbReference type="EMBL" id="MFC1431630.1"/>
    </source>
</evidence>
<dbReference type="CDD" id="cd17321">
    <property type="entry name" value="MFS_MMR_MDR_like"/>
    <property type="match status" value="1"/>
</dbReference>
<dbReference type="SUPFAM" id="SSF103473">
    <property type="entry name" value="MFS general substrate transporter"/>
    <property type="match status" value="1"/>
</dbReference>
<dbReference type="Gene3D" id="1.20.1250.20">
    <property type="entry name" value="MFS general substrate transporter like domains"/>
    <property type="match status" value="1"/>
</dbReference>
<feature type="transmembrane region" description="Helical" evidence="7">
    <location>
        <begin position="82"/>
        <end position="101"/>
    </location>
</feature>
<name>A0ABV6X004_9ACTN</name>
<feature type="transmembrane region" description="Helical" evidence="7">
    <location>
        <begin position="167"/>
        <end position="189"/>
    </location>
</feature>
<comment type="subcellular location">
    <subcellularLocation>
        <location evidence="1">Cell membrane</location>
        <topology evidence="1">Multi-pass membrane protein</topology>
    </subcellularLocation>
</comment>
<dbReference type="PANTHER" id="PTHR42718">
    <property type="entry name" value="MAJOR FACILITATOR SUPERFAMILY MULTIDRUG TRANSPORTER MFSC"/>
    <property type="match status" value="1"/>
</dbReference>
<evidence type="ECO:0000256" key="7">
    <source>
        <dbReference type="SAM" id="Phobius"/>
    </source>
</evidence>
<feature type="compositionally biased region" description="Low complexity" evidence="6">
    <location>
        <begin position="510"/>
        <end position="519"/>
    </location>
</feature>
<keyword evidence="3 7" id="KW-1133">Transmembrane helix</keyword>
<evidence type="ECO:0000256" key="4">
    <source>
        <dbReference type="ARBA" id="ARBA00023136"/>
    </source>
</evidence>
<dbReference type="Pfam" id="PF07690">
    <property type="entry name" value="MFS_1"/>
    <property type="match status" value="1"/>
</dbReference>
<sequence>MRPEPSVTAPRSTGLVLALLGVFLMVVMMDNTIVNIALRAIQEQLDASNSQLQWAVDSYILIYAALMFPAGILADRYGRKRVLLIGLTVFAAASALSAFSHTPDQLIVWRAVMGLGGAVVPPATLSIIRDTFPSDQQGRAMGIWSAIGGSSVAFGPLVGGLLLERFWWGSVFLINVPIVLLAGALAMWAVPESRATTSRRLDLPGVVLSVAGATTLVFGVIRGGETTWRAWNTTGLVAAGLVILALFVLVERRRAEPTIDVSLFRNRAFASGTLSMALAFFAITGGTYLLVFYSLLVRGDSTLQFGLVLLPVAVGSIPAALAANALTRARGPRFTVLLGLGSLTAAFVILYFLEPHTPLLVIEGALLLAGLGIGSVMATTTPLVMAVVEPQKAAAGAAANSAIRQIGGALGVAVLGSVYATRYHSGVTGTLAPWTPPLPEQAQDSLGATATALESAARSGNPGLVRAVPQLQDGATHAFINALRSTSSVTVAVLLAGMVLGAFWLPARTGGDTGRTATGSRPGLPLQEARDTASADREGDRDRDPDRGRTP</sequence>
<dbReference type="PROSITE" id="PS50850">
    <property type="entry name" value="MFS"/>
    <property type="match status" value="1"/>
</dbReference>
<keyword evidence="5" id="KW-0046">Antibiotic resistance</keyword>
<feature type="transmembrane region" description="Helical" evidence="7">
    <location>
        <begin position="12"/>
        <end position="38"/>
    </location>
</feature>
<accession>A0ABV6X004</accession>
<organism evidence="9 10">
    <name type="scientific">Streptacidiphilus alkalitolerans</name>
    <dbReference type="NCBI Taxonomy" id="3342712"/>
    <lineage>
        <taxon>Bacteria</taxon>
        <taxon>Bacillati</taxon>
        <taxon>Actinomycetota</taxon>
        <taxon>Actinomycetes</taxon>
        <taxon>Kitasatosporales</taxon>
        <taxon>Streptomycetaceae</taxon>
        <taxon>Streptacidiphilus</taxon>
    </lineage>
</organism>
<evidence type="ECO:0000313" key="10">
    <source>
        <dbReference type="Proteomes" id="UP001592530"/>
    </source>
</evidence>
<dbReference type="Proteomes" id="UP001592530">
    <property type="component" value="Unassembled WGS sequence"/>
</dbReference>
<reference evidence="9 10" key="1">
    <citation type="submission" date="2024-09" db="EMBL/GenBank/DDBJ databases">
        <authorList>
            <person name="Lee S.D."/>
        </authorList>
    </citation>
    <scope>NUCLEOTIDE SEQUENCE [LARGE SCALE GENOMIC DNA]</scope>
    <source>
        <strain evidence="9 10">N1-3</strain>
    </source>
</reference>
<evidence type="ECO:0000256" key="6">
    <source>
        <dbReference type="SAM" id="MobiDB-lite"/>
    </source>
</evidence>